<accession>A0A132Z2S9</accession>
<dbReference type="Proteomes" id="UP000289562">
    <property type="component" value="Unassembled WGS sequence"/>
</dbReference>
<evidence type="ECO:0000313" key="6">
    <source>
        <dbReference type="Proteomes" id="UP000469871"/>
    </source>
</evidence>
<evidence type="ECO:0000313" key="3">
    <source>
        <dbReference type="EMBL" id="SAM54624.1"/>
    </source>
</evidence>
<dbReference type="EMBL" id="PJVH01000106">
    <property type="protein sequence ID" value="RXU82266.1"/>
    <property type="molecule type" value="Genomic_DNA"/>
</dbReference>
<reference evidence="2 5" key="2">
    <citation type="submission" date="2017-12" db="EMBL/GenBank/DDBJ databases">
        <title>A pool of 800 enterococci isolated from chicken carcass rinse samples from New Zealand.</title>
        <authorList>
            <person name="Zhang J."/>
            <person name="Rogers L."/>
            <person name="Midwinter A."/>
            <person name="French N."/>
        </authorList>
    </citation>
    <scope>NUCLEOTIDE SEQUENCE [LARGE SCALE GENOMIC DNA]</scope>
    <source>
        <strain evidence="2 5">EN697</strain>
    </source>
</reference>
<dbReference type="EMBL" id="WEFP01000011">
    <property type="protein sequence ID" value="KAB7572232.1"/>
    <property type="molecule type" value="Genomic_DNA"/>
</dbReference>
<reference evidence="3 4" key="1">
    <citation type="submission" date="2016-04" db="EMBL/GenBank/DDBJ databases">
        <authorList>
            <person name="Millard A."/>
        </authorList>
    </citation>
    <scope>NUCLEOTIDE SEQUENCE [LARGE SCALE GENOMIC DNA]</scope>
    <source>
        <strain evidence="3">Isolate 22</strain>
    </source>
</reference>
<organism evidence="1 6">
    <name type="scientific">Enterococcus faecium</name>
    <name type="common">Streptococcus faecium</name>
    <dbReference type="NCBI Taxonomy" id="1352"/>
    <lineage>
        <taxon>Bacteria</taxon>
        <taxon>Bacillati</taxon>
        <taxon>Bacillota</taxon>
        <taxon>Bacilli</taxon>
        <taxon>Lactobacillales</taxon>
        <taxon>Enterococcaceae</taxon>
        <taxon>Enterococcus</taxon>
    </lineage>
</organism>
<evidence type="ECO:0000313" key="5">
    <source>
        <dbReference type="Proteomes" id="UP000289562"/>
    </source>
</evidence>
<evidence type="ECO:0000313" key="2">
    <source>
        <dbReference type="EMBL" id="RXU82266.1"/>
    </source>
</evidence>
<gene>
    <name evidence="2" type="ORF">CYQ77_13970</name>
    <name evidence="3" type="ORF">DTPHA_603142</name>
    <name evidence="1" type="ORF">GBM73_17345</name>
</gene>
<sequence>MAKTKRMMETDEKTGVQRQFFPITHASAVLGLEEIIAGEATVLSVNGKIGAVVITKEDLGLENVLTELPYASEEDDGIITAEMYQKILNSGEGDYVLPVATIDRLGGIKVGELLTIDETGKVSAVRQSDVNFSLELKEKLDSLKNYTAGENITIDEDGTISSTGGSGTGGVNQSYVDQKFQEAVNQAENYTNERIPNFTFEKIGEV</sequence>
<proteinExistence type="predicted"/>
<evidence type="ECO:0000313" key="1">
    <source>
        <dbReference type="EMBL" id="KAB7572232.1"/>
    </source>
</evidence>
<reference evidence="1 6" key="3">
    <citation type="submission" date="2019-10" db="EMBL/GenBank/DDBJ databases">
        <title>Evolutionary dynamics of vancomycin-resistant Enterococcus faecium during gastrointestinal tract colonization and bloodstream infection in immunocompromised pediatric patients.</title>
        <authorList>
            <person name="Chilambi G.S."/>
            <person name="Nordstrom H.R."/>
            <person name="Evans D.R."/>
            <person name="Ferrolino J."/>
            <person name="Hayden R.T."/>
            <person name="Maron G.M."/>
            <person name="Vo A.N."/>
            <person name="Gilmore M.S."/>
            <person name="Wolf J."/>
            <person name="Rosch J.W."/>
            <person name="Van Tyne D."/>
        </authorList>
    </citation>
    <scope>NUCLEOTIDE SEQUENCE [LARGE SCALE GENOMIC DNA]</scope>
    <source>
        <strain evidence="1 6">VRECG27</strain>
    </source>
</reference>
<dbReference type="AlphaFoldDB" id="A0A132Z2S9"/>
<evidence type="ECO:0000313" key="4">
    <source>
        <dbReference type="Proteomes" id="UP000183509"/>
    </source>
</evidence>
<dbReference type="Proteomes" id="UP000469871">
    <property type="component" value="Unassembled WGS sequence"/>
</dbReference>
<comment type="caution">
    <text evidence="1">The sequence shown here is derived from an EMBL/GenBank/DDBJ whole genome shotgun (WGS) entry which is preliminary data.</text>
</comment>
<name>A0A132Z2S9_ENTFC</name>
<dbReference type="RefSeq" id="WP_002303306.1">
    <property type="nucleotide sequence ID" value="NZ_BHWQ01000023.1"/>
</dbReference>
<dbReference type="Proteomes" id="UP000183509">
    <property type="component" value="Unassembled WGS sequence"/>
</dbReference>
<protein>
    <submittedName>
        <fullName evidence="1">Uncharacterized protein</fullName>
    </submittedName>
</protein>
<dbReference type="EMBL" id="FKLM01000156">
    <property type="protein sequence ID" value="SAM54624.1"/>
    <property type="molecule type" value="Genomic_DNA"/>
</dbReference>